<accession>A0A8S5QBC7</accession>
<name>A0A8S5QBC7_9CAUD</name>
<organism evidence="1">
    <name type="scientific">Siphoviridae sp. ctvdw32</name>
    <dbReference type="NCBI Taxonomy" id="2825723"/>
    <lineage>
        <taxon>Viruses</taxon>
        <taxon>Duplodnaviria</taxon>
        <taxon>Heunggongvirae</taxon>
        <taxon>Uroviricota</taxon>
        <taxon>Caudoviricetes</taxon>
    </lineage>
</organism>
<protein>
    <submittedName>
        <fullName evidence="1">Uncharacterized protein</fullName>
    </submittedName>
</protein>
<reference evidence="1" key="1">
    <citation type="journal article" date="2021" name="Proc. Natl. Acad. Sci. U.S.A.">
        <title>A Catalog of Tens of Thousands of Viruses from Human Metagenomes Reveals Hidden Associations with Chronic Diseases.</title>
        <authorList>
            <person name="Tisza M.J."/>
            <person name="Buck C.B."/>
        </authorList>
    </citation>
    <scope>NUCLEOTIDE SEQUENCE</scope>
    <source>
        <strain evidence="1">Ctvdw32</strain>
    </source>
</reference>
<evidence type="ECO:0000313" key="1">
    <source>
        <dbReference type="EMBL" id="DAE16352.1"/>
    </source>
</evidence>
<proteinExistence type="predicted"/>
<dbReference type="EMBL" id="BK015621">
    <property type="protein sequence ID" value="DAE16352.1"/>
    <property type="molecule type" value="Genomic_DNA"/>
</dbReference>
<sequence>MALTKINYVSGKTVITAENLNDIQDAVLDLESKDGVGMGITGATVGQISKVAAVDASGVPTAWEPVDMASGGGGETWEKLVDASLAESVDSVTYTFDNCKKVKVLIAPTIASGEDYSGWTRISINNVSYPLFNYNVNSIKGIYFAVDSVYPPYVQASLGTNSNVITYGFIGGLQTTALANIAPNGVTELGCQTAELLKAGTKIEIWGVKS</sequence>